<dbReference type="SUPFAM" id="SSF50998">
    <property type="entry name" value="Quinoprotein alcohol dehydrogenase-like"/>
    <property type="match status" value="1"/>
</dbReference>
<dbReference type="PANTHER" id="PTHR34512">
    <property type="entry name" value="CELL SURFACE PROTEIN"/>
    <property type="match status" value="1"/>
</dbReference>
<comment type="caution">
    <text evidence="1">The sequence shown here is derived from an EMBL/GenBank/DDBJ whole genome shotgun (WGS) entry which is preliminary data.</text>
</comment>
<evidence type="ECO:0008006" key="3">
    <source>
        <dbReference type="Google" id="ProtNLM"/>
    </source>
</evidence>
<evidence type="ECO:0000313" key="2">
    <source>
        <dbReference type="Proteomes" id="UP000284177"/>
    </source>
</evidence>
<accession>A0A419TB55</accession>
<protein>
    <recommendedName>
        <fullName evidence="3">Pyrrolo-quinoline quinone</fullName>
    </recommendedName>
</protein>
<name>A0A419TB55_9FIRM</name>
<dbReference type="PANTHER" id="PTHR34512:SF30">
    <property type="entry name" value="OUTER MEMBRANE PROTEIN ASSEMBLY FACTOR BAMB"/>
    <property type="match status" value="1"/>
</dbReference>
<evidence type="ECO:0000313" key="1">
    <source>
        <dbReference type="EMBL" id="RKD34691.1"/>
    </source>
</evidence>
<dbReference type="OrthoDB" id="105314at2"/>
<keyword evidence="2" id="KW-1185">Reference proteome</keyword>
<sequence length="558" mass="63349">MKYRRNLIYMLLLSAIVLIICNTSCIVNFSSNYIPPVKSECLNEKLLADLKRQKYKNSHNNQINSKSKNNPLVLKGFYTKNISYTLFNNDNTKVIFNKDNKQVFPKRYTKLKGVITFRGNNLRNAPSFGVVDIKEKKLIKSWEFTTSSLSWGGGAGWTGQPVIVKWPDKVKKIMNIKEKFKNKKDFVEVIYGSLDGKIYFFDLESGELSRKPISIKNPIKGSVSIDPRGYPLLYVGQGIPETGKIGYRIFNLINGKLLYFINGIDSIAFRKWGAFDGSALINRNTDTFILGGENGLFYFVKLNTNFDINKGTIKINPKLIKYRYKIKNNNFQGIENSVAAYRNVAYFADNGGSIQAIDLTTLSPIWALEKSDDIDATITLEIDNGIPYLYSGTEVDKQGKNGMSIIRKLNGLNGKIVWKKEYRCLSVKGKHPINGGMFATNVIGKKEIKNIVIFTLARYKNFNSSLMVALDKKTGKEIWRWEMKNYSWSSPVDIYSKNGKAYIIQCDSKGYMYLIKGKTGKIVDKIDLKFNIESSPAVYTNYAVIATRGDKIYCVKIT</sequence>
<gene>
    <name evidence="1" type="ORF">BET03_02375</name>
</gene>
<dbReference type="SUPFAM" id="SSF50969">
    <property type="entry name" value="YVTN repeat-like/Quinoprotein amine dehydrogenase"/>
    <property type="match status" value="1"/>
</dbReference>
<dbReference type="AlphaFoldDB" id="A0A419TB55"/>
<dbReference type="InterPro" id="IPR011047">
    <property type="entry name" value="Quinoprotein_ADH-like_sf"/>
</dbReference>
<dbReference type="Gene3D" id="2.130.10.10">
    <property type="entry name" value="YVTN repeat-like/Quinoprotein amine dehydrogenase"/>
    <property type="match status" value="2"/>
</dbReference>
<organism evidence="1 2">
    <name type="scientific">Thermohalobacter berrensis</name>
    <dbReference type="NCBI Taxonomy" id="99594"/>
    <lineage>
        <taxon>Bacteria</taxon>
        <taxon>Bacillati</taxon>
        <taxon>Bacillota</taxon>
        <taxon>Tissierellia</taxon>
        <taxon>Tissierellales</taxon>
        <taxon>Thermohalobacteraceae</taxon>
        <taxon>Thermohalobacter</taxon>
    </lineage>
</organism>
<dbReference type="Proteomes" id="UP000284177">
    <property type="component" value="Unassembled WGS sequence"/>
</dbReference>
<dbReference type="InterPro" id="IPR011044">
    <property type="entry name" value="Quino_amine_DH_bsu"/>
</dbReference>
<reference evidence="1 2" key="1">
    <citation type="submission" date="2016-08" db="EMBL/GenBank/DDBJ databases">
        <title>Novel Firmicutes and Novel Genomes.</title>
        <authorList>
            <person name="Poppleton D.I."/>
            <person name="Gribaldo S."/>
        </authorList>
    </citation>
    <scope>NUCLEOTIDE SEQUENCE [LARGE SCALE GENOMIC DNA]</scope>
    <source>
        <strain evidence="1 2">CTT3</strain>
    </source>
</reference>
<dbReference type="InterPro" id="IPR015943">
    <property type="entry name" value="WD40/YVTN_repeat-like_dom_sf"/>
</dbReference>
<proteinExistence type="predicted"/>
<dbReference type="EMBL" id="MCIB01000001">
    <property type="protein sequence ID" value="RKD34691.1"/>
    <property type="molecule type" value="Genomic_DNA"/>
</dbReference>